<keyword evidence="6" id="KW-1185">Reference proteome</keyword>
<name>A0A6G7CNJ7_9VIBR</name>
<sequence>MAYEQKLYAIREVAELTGVKPVTLRAWQRRYNLVQPQRTEKGHRLFNQENIDSIKEIQGWLAKGVSIGKVSELLKGGVASDEFQEDARLQLEECEQLLTALSQLNRGKSENLIATVMKEYPLDIVETQFVFPVIDALERVKGPWRSLQKGLFQSLMINKLSSILEAENKAAHKGKCLCVSYDPVGSLLAWLWAVTWSEKGYNVTFLDGVDDVSGLVGHEAIDAYSTLALFSHKSLPDSQMNAISKLRNHFNDQCYLSDVLNTLSGLSS</sequence>
<dbReference type="SMART" id="SM00422">
    <property type="entry name" value="HTH_MERR"/>
    <property type="match status" value="1"/>
</dbReference>
<dbReference type="InterPro" id="IPR009061">
    <property type="entry name" value="DNA-bd_dom_put_sf"/>
</dbReference>
<keyword evidence="2" id="KW-0238">DNA-binding</keyword>
<dbReference type="GO" id="GO:0003700">
    <property type="term" value="F:DNA-binding transcription factor activity"/>
    <property type="evidence" value="ECO:0007669"/>
    <property type="project" value="InterPro"/>
</dbReference>
<dbReference type="SUPFAM" id="SSF46955">
    <property type="entry name" value="Putative DNA-binding domain"/>
    <property type="match status" value="1"/>
</dbReference>
<feature type="domain" description="HTH merR-type" evidence="4">
    <location>
        <begin position="7"/>
        <end position="76"/>
    </location>
</feature>
<keyword evidence="1" id="KW-0805">Transcription regulation</keyword>
<evidence type="ECO:0000256" key="2">
    <source>
        <dbReference type="ARBA" id="ARBA00023125"/>
    </source>
</evidence>
<dbReference type="CDD" id="cd01104">
    <property type="entry name" value="HTH_MlrA-CarA"/>
    <property type="match status" value="1"/>
</dbReference>
<evidence type="ECO:0000256" key="3">
    <source>
        <dbReference type="ARBA" id="ARBA00023163"/>
    </source>
</evidence>
<dbReference type="PANTHER" id="PTHR30204">
    <property type="entry name" value="REDOX-CYCLING DRUG-SENSING TRANSCRIPTIONAL ACTIVATOR SOXR"/>
    <property type="match status" value="1"/>
</dbReference>
<dbReference type="RefSeq" id="WP_165313260.1">
    <property type="nucleotide sequence ID" value="NZ_CP049332.1"/>
</dbReference>
<dbReference type="KEGG" id="vzi:G5S32_16670"/>
<dbReference type="AlphaFoldDB" id="A0A6G7CNJ7"/>
<dbReference type="PROSITE" id="PS50937">
    <property type="entry name" value="HTH_MERR_2"/>
    <property type="match status" value="1"/>
</dbReference>
<proteinExistence type="predicted"/>
<dbReference type="PANTHER" id="PTHR30204:SF67">
    <property type="entry name" value="HTH-TYPE TRANSCRIPTIONAL REGULATOR MLRA-RELATED"/>
    <property type="match status" value="1"/>
</dbReference>
<evidence type="ECO:0000259" key="4">
    <source>
        <dbReference type="PROSITE" id="PS50937"/>
    </source>
</evidence>
<accession>A0A6G7CNJ7</accession>
<reference evidence="5 6" key="1">
    <citation type="submission" date="2020-02" db="EMBL/GenBank/DDBJ databases">
        <title>A complete genome of a marine bacterium Vibrio sp. ZWAL4003 isolated from the mangrove sediment with the ability to degrade polysaccharides.</title>
        <authorList>
            <person name="Wu J."/>
            <person name="Qu W."/>
            <person name="Zeng R."/>
        </authorList>
    </citation>
    <scope>NUCLEOTIDE SEQUENCE [LARGE SCALE GENOMIC DNA]</scope>
    <source>
        <strain evidence="5 6">ZWAL4003</strain>
    </source>
</reference>
<dbReference type="EMBL" id="CP049332">
    <property type="protein sequence ID" value="QIH43623.1"/>
    <property type="molecule type" value="Genomic_DNA"/>
</dbReference>
<evidence type="ECO:0000313" key="6">
    <source>
        <dbReference type="Proteomes" id="UP000503003"/>
    </source>
</evidence>
<dbReference type="Gene3D" id="1.10.1660.10">
    <property type="match status" value="1"/>
</dbReference>
<keyword evidence="3" id="KW-0804">Transcription</keyword>
<dbReference type="Proteomes" id="UP000503003">
    <property type="component" value="Chromosome 2"/>
</dbReference>
<organism evidence="5 6">
    <name type="scientific">Vibrio ziniensis</name>
    <dbReference type="NCBI Taxonomy" id="2711221"/>
    <lineage>
        <taxon>Bacteria</taxon>
        <taxon>Pseudomonadati</taxon>
        <taxon>Pseudomonadota</taxon>
        <taxon>Gammaproteobacteria</taxon>
        <taxon>Vibrionales</taxon>
        <taxon>Vibrionaceae</taxon>
        <taxon>Vibrio</taxon>
    </lineage>
</organism>
<dbReference type="Pfam" id="PF13411">
    <property type="entry name" value="MerR_1"/>
    <property type="match status" value="1"/>
</dbReference>
<evidence type="ECO:0000313" key="5">
    <source>
        <dbReference type="EMBL" id="QIH43623.1"/>
    </source>
</evidence>
<dbReference type="InterPro" id="IPR000551">
    <property type="entry name" value="MerR-type_HTH_dom"/>
</dbReference>
<protein>
    <submittedName>
        <fullName evidence="5">MerR family transcriptional regulator</fullName>
    </submittedName>
</protein>
<dbReference type="GO" id="GO:0003677">
    <property type="term" value="F:DNA binding"/>
    <property type="evidence" value="ECO:0007669"/>
    <property type="project" value="UniProtKB-KW"/>
</dbReference>
<gene>
    <name evidence="5" type="ORF">G5S32_16670</name>
</gene>
<evidence type="ECO:0000256" key="1">
    <source>
        <dbReference type="ARBA" id="ARBA00023015"/>
    </source>
</evidence>
<dbReference type="InterPro" id="IPR047057">
    <property type="entry name" value="MerR_fam"/>
</dbReference>